<evidence type="ECO:0000313" key="2">
    <source>
        <dbReference type="Proteomes" id="UP000027987"/>
    </source>
</evidence>
<evidence type="ECO:0000313" key="1">
    <source>
        <dbReference type="EMBL" id="AIF46943.1"/>
    </source>
</evidence>
<protein>
    <recommendedName>
        <fullName evidence="3">PH domain-containing protein</fullName>
    </recommendedName>
</protein>
<keyword evidence="2" id="KW-1185">Reference proteome</keyword>
<gene>
    <name evidence="1" type="ORF">HY57_06515</name>
</gene>
<dbReference type="Proteomes" id="UP000027987">
    <property type="component" value="Chromosome"/>
</dbReference>
<dbReference type="RefSeq" id="WP_019464579.1">
    <property type="nucleotide sequence ID" value="NZ_ALOY01000131.1"/>
</dbReference>
<dbReference type="HOGENOM" id="CLU_1872152_0_0_6"/>
<proteinExistence type="predicted"/>
<sequence>MSVDTFRFPRRRSLLLFCLATVFLLGAVIGQASLTGFVASSAFALVVAAIGASEWMYSVRVTDAEIDAGSFMRRQYALSSIKAISVRRTKGGRTGAVELQGGRTLWLDGGIARFDELLQAISSRTSLPITKPIWDP</sequence>
<reference evidence="1 2" key="1">
    <citation type="submission" date="2014-07" db="EMBL/GenBank/DDBJ databases">
        <title>Complete Genome Sequence of Dyella japonica Strain A8 Isolated from Malaysian Tropical Soil.</title>
        <authorList>
            <person name="Hui R.K.H."/>
            <person name="Chen J.-W."/>
            <person name="Chan K.-G."/>
            <person name="Leung F.C.C."/>
        </authorList>
    </citation>
    <scope>NUCLEOTIDE SEQUENCE [LARGE SCALE GENOMIC DNA]</scope>
    <source>
        <strain evidence="1 2">A8</strain>
    </source>
</reference>
<dbReference type="AlphaFoldDB" id="A0A075K446"/>
<dbReference type="KEGG" id="dja:HY57_06515"/>
<evidence type="ECO:0008006" key="3">
    <source>
        <dbReference type="Google" id="ProtNLM"/>
    </source>
</evidence>
<dbReference type="PATRIC" id="fig|1217721.7.peg.1358"/>
<name>A0A075K446_9GAMM</name>
<dbReference type="STRING" id="1217721.HY57_06515"/>
<accession>A0A075K446</accession>
<dbReference type="EMBL" id="CP008884">
    <property type="protein sequence ID" value="AIF46943.1"/>
    <property type="molecule type" value="Genomic_DNA"/>
</dbReference>
<organism evidence="1 2">
    <name type="scientific">Dyella japonica A8</name>
    <dbReference type="NCBI Taxonomy" id="1217721"/>
    <lineage>
        <taxon>Bacteria</taxon>
        <taxon>Pseudomonadati</taxon>
        <taxon>Pseudomonadota</taxon>
        <taxon>Gammaproteobacteria</taxon>
        <taxon>Lysobacterales</taxon>
        <taxon>Rhodanobacteraceae</taxon>
        <taxon>Dyella</taxon>
    </lineage>
</organism>